<dbReference type="AlphaFoldDB" id="A0A1B7TAG9"/>
<evidence type="ECO:0000256" key="5">
    <source>
        <dbReference type="ARBA" id="ARBA00044949"/>
    </source>
</evidence>
<keyword evidence="3" id="KW-0963">Cytoplasm</keyword>
<name>A0A1B7TAG9_9ASCO</name>
<dbReference type="InterPro" id="IPR000387">
    <property type="entry name" value="Tyr_Pase_dom"/>
</dbReference>
<dbReference type="InterPro" id="IPR029021">
    <property type="entry name" value="Prot-tyrosine_phosphatase-like"/>
</dbReference>
<reference evidence="14" key="1">
    <citation type="journal article" date="2016" name="Proc. Natl. Acad. Sci. U.S.A.">
        <title>Comparative genomics of biotechnologically important yeasts.</title>
        <authorList>
            <person name="Riley R."/>
            <person name="Haridas S."/>
            <person name="Wolfe K.H."/>
            <person name="Lopes M.R."/>
            <person name="Hittinger C.T."/>
            <person name="Goeker M."/>
            <person name="Salamov A.A."/>
            <person name="Wisecaver J.H."/>
            <person name="Long T.M."/>
            <person name="Calvey C.H."/>
            <person name="Aerts A.L."/>
            <person name="Barry K.W."/>
            <person name="Choi C."/>
            <person name="Clum A."/>
            <person name="Coughlan A.Y."/>
            <person name="Deshpande S."/>
            <person name="Douglass A.P."/>
            <person name="Hanson S.J."/>
            <person name="Klenk H.-P."/>
            <person name="LaButti K.M."/>
            <person name="Lapidus A."/>
            <person name="Lindquist E.A."/>
            <person name="Lipzen A.M."/>
            <person name="Meier-Kolthoff J.P."/>
            <person name="Ohm R.A."/>
            <person name="Otillar R.P."/>
            <person name="Pangilinan J.L."/>
            <person name="Peng Y."/>
            <person name="Rokas A."/>
            <person name="Rosa C.A."/>
            <person name="Scheuner C."/>
            <person name="Sibirny A.A."/>
            <person name="Slot J.C."/>
            <person name="Stielow J.B."/>
            <person name="Sun H."/>
            <person name="Kurtzman C.P."/>
            <person name="Blackwell M."/>
            <person name="Grigoriev I.V."/>
            <person name="Jeffries T.W."/>
        </authorList>
    </citation>
    <scope>NUCLEOTIDE SEQUENCE [LARGE SCALE GENOMIC DNA]</scope>
    <source>
        <strain evidence="14">NRRL Y-1626</strain>
    </source>
</reference>
<dbReference type="EC" id="3.6.1.52" evidence="2"/>
<dbReference type="GO" id="GO:0016791">
    <property type="term" value="F:phosphatase activity"/>
    <property type="evidence" value="ECO:0007669"/>
    <property type="project" value="InterPro"/>
</dbReference>
<evidence type="ECO:0000256" key="3">
    <source>
        <dbReference type="ARBA" id="ARBA00022490"/>
    </source>
</evidence>
<dbReference type="EMBL" id="LXPE01000049">
    <property type="protein sequence ID" value="OBA25736.1"/>
    <property type="molecule type" value="Genomic_DNA"/>
</dbReference>
<evidence type="ECO:0000313" key="13">
    <source>
        <dbReference type="EMBL" id="OBA25736.1"/>
    </source>
</evidence>
<evidence type="ECO:0000256" key="6">
    <source>
        <dbReference type="ARBA" id="ARBA00047342"/>
    </source>
</evidence>
<comment type="catalytic activity">
    <reaction evidence="6">
        <text>5-diphospho-1D-myo-inositol 1,2,3,4,6-pentakisphosphate + H2O = 1D-myo-inositol hexakisphosphate + phosphate + H(+)</text>
        <dbReference type="Rhea" id="RHEA:22384"/>
        <dbReference type="ChEBI" id="CHEBI:15377"/>
        <dbReference type="ChEBI" id="CHEBI:15378"/>
        <dbReference type="ChEBI" id="CHEBI:43474"/>
        <dbReference type="ChEBI" id="CHEBI:58130"/>
        <dbReference type="ChEBI" id="CHEBI:58628"/>
        <dbReference type="EC" id="3.6.1.52"/>
    </reaction>
    <physiologicalReaction direction="left-to-right" evidence="6">
        <dbReference type="Rhea" id="RHEA:22385"/>
    </physiologicalReaction>
</comment>
<dbReference type="PRINTS" id="PR01911">
    <property type="entry name" value="PFDSPHPHTASE"/>
</dbReference>
<dbReference type="PANTHER" id="PTHR31126">
    <property type="entry name" value="TYROSINE-PROTEIN PHOSPHATASE"/>
    <property type="match status" value="1"/>
</dbReference>
<evidence type="ECO:0000256" key="10">
    <source>
        <dbReference type="SAM" id="MobiDB-lite"/>
    </source>
</evidence>
<evidence type="ECO:0000256" key="1">
    <source>
        <dbReference type="ARBA" id="ARBA00004496"/>
    </source>
</evidence>
<dbReference type="GO" id="GO:0005737">
    <property type="term" value="C:cytoplasm"/>
    <property type="evidence" value="ECO:0007669"/>
    <property type="project" value="UniProtKB-SubCell"/>
</dbReference>
<evidence type="ECO:0000256" key="4">
    <source>
        <dbReference type="ARBA" id="ARBA00022801"/>
    </source>
</evidence>
<accession>A0A1B7TAG9</accession>
<evidence type="ECO:0000256" key="7">
    <source>
        <dbReference type="ARBA" id="ARBA00047562"/>
    </source>
</evidence>
<dbReference type="Proteomes" id="UP000092321">
    <property type="component" value="Unassembled WGS sequence"/>
</dbReference>
<keyword evidence="4" id="KW-0378">Hydrolase</keyword>
<comment type="catalytic activity">
    <reaction evidence="7">
        <text>3,5-bis(diphospho)-1D-myo-inositol 1,2,4,6-tetrakisphosphate + H2O = 3-diphospho-1D-myo-inositol 1,2,4,5,6-pentakisphosphate + phosphate + 2 H(+)</text>
        <dbReference type="Rhea" id="RHEA:56312"/>
        <dbReference type="ChEBI" id="CHEBI:15377"/>
        <dbReference type="ChEBI" id="CHEBI:15378"/>
        <dbReference type="ChEBI" id="CHEBI:43474"/>
        <dbReference type="ChEBI" id="CHEBI:140372"/>
        <dbReference type="ChEBI" id="CHEBI:140374"/>
        <dbReference type="EC" id="3.6.1.52"/>
    </reaction>
    <physiologicalReaction direction="left-to-right" evidence="7">
        <dbReference type="Rhea" id="RHEA:56313"/>
    </physiologicalReaction>
</comment>
<dbReference type="GO" id="GO:0052840">
    <property type="term" value="F:inositol diphosphate tetrakisphosphate diphosphatase activity"/>
    <property type="evidence" value="ECO:0007669"/>
    <property type="project" value="TreeGrafter"/>
</dbReference>
<protein>
    <recommendedName>
        <fullName evidence="2">diphosphoinositol-polyphosphate diphosphatase</fullName>
        <ecNumber evidence="2">3.6.1.52</ecNumber>
    </recommendedName>
</protein>
<dbReference type="InterPro" id="IPR020422">
    <property type="entry name" value="TYR_PHOSPHATASE_DUAL_dom"/>
</dbReference>
<keyword evidence="14" id="KW-1185">Reference proteome</keyword>
<gene>
    <name evidence="13" type="ORF">HANVADRAFT_26484</name>
</gene>
<evidence type="ECO:0000313" key="14">
    <source>
        <dbReference type="Proteomes" id="UP000092321"/>
    </source>
</evidence>
<feature type="region of interest" description="Disordered" evidence="10">
    <location>
        <begin position="1"/>
        <end position="28"/>
    </location>
</feature>
<sequence>MEEEENDEEEDDKVVKENDDEEIFEEDLDDKFNSEEHELKNLTLTDNELFYPPENFSNVIGNIYRSSFPRTENLSFFKKKLKLKSILVMLSDEYPQDLLQQYAENNITLFTCPIQGNKEPFINIQDETINKALKIILNPENQPILIHCNKGKHRTGTIVGCIRKLQNWSLTMIFDEYRRFAFPKARGLDQQCIEMFQPKEIDEYATEKSWLPLNWS</sequence>
<dbReference type="FunFam" id="3.90.190.10:FF:000035">
    <property type="entry name" value="Tyrosine phosphatase, putative"/>
    <property type="match status" value="1"/>
</dbReference>
<evidence type="ECO:0000256" key="8">
    <source>
        <dbReference type="ARBA" id="ARBA00047927"/>
    </source>
</evidence>
<dbReference type="PROSITE" id="PS00383">
    <property type="entry name" value="TYR_PHOSPHATASE_1"/>
    <property type="match status" value="1"/>
</dbReference>
<comment type="subcellular location">
    <subcellularLocation>
        <location evidence="1">Cytoplasm</location>
    </subcellularLocation>
</comment>
<comment type="caution">
    <text evidence="13">The sequence shown here is derived from an EMBL/GenBank/DDBJ whole genome shotgun (WGS) entry which is preliminary data.</text>
</comment>
<organism evidence="13 14">
    <name type="scientific">Hanseniaspora valbyensis NRRL Y-1626</name>
    <dbReference type="NCBI Taxonomy" id="766949"/>
    <lineage>
        <taxon>Eukaryota</taxon>
        <taxon>Fungi</taxon>
        <taxon>Dikarya</taxon>
        <taxon>Ascomycota</taxon>
        <taxon>Saccharomycotina</taxon>
        <taxon>Saccharomycetes</taxon>
        <taxon>Saccharomycodales</taxon>
        <taxon>Saccharomycodaceae</taxon>
        <taxon>Hanseniaspora</taxon>
    </lineage>
</organism>
<dbReference type="SUPFAM" id="SSF52799">
    <property type="entry name" value="(Phosphotyrosine protein) phosphatases II"/>
    <property type="match status" value="1"/>
</dbReference>
<evidence type="ECO:0000256" key="2">
    <source>
        <dbReference type="ARBA" id="ARBA00012527"/>
    </source>
</evidence>
<dbReference type="PROSITE" id="PS50056">
    <property type="entry name" value="TYR_PHOSPHATASE_2"/>
    <property type="match status" value="1"/>
</dbReference>
<dbReference type="PROSITE" id="PS50054">
    <property type="entry name" value="TYR_PHOSPHATASE_DUAL"/>
    <property type="match status" value="1"/>
</dbReference>
<evidence type="ECO:0000256" key="9">
    <source>
        <dbReference type="ARBA" id="ARBA00048424"/>
    </source>
</evidence>
<dbReference type="OrthoDB" id="6375174at2759"/>
<dbReference type="InterPro" id="IPR016130">
    <property type="entry name" value="Tyr_Pase_AS"/>
</dbReference>
<dbReference type="Gene3D" id="3.90.190.10">
    <property type="entry name" value="Protein tyrosine phosphatase superfamily"/>
    <property type="match status" value="1"/>
</dbReference>
<dbReference type="InterPro" id="IPR004861">
    <property type="entry name" value="Siw14-like"/>
</dbReference>
<feature type="domain" description="Tyrosine-protein phosphatase" evidence="11">
    <location>
        <begin position="55"/>
        <end position="205"/>
    </location>
</feature>
<evidence type="ECO:0000259" key="12">
    <source>
        <dbReference type="PROSITE" id="PS50056"/>
    </source>
</evidence>
<dbReference type="InterPro" id="IPR020428">
    <property type="entry name" value="PFA-DSPs"/>
</dbReference>
<comment type="similarity">
    <text evidence="5">Belongs to the protein-tyrosine phosphatase family. Atypical dual-specificity phosphatase Siw14-like subfamily.</text>
</comment>
<dbReference type="PANTHER" id="PTHR31126:SF48">
    <property type="entry name" value="INOSITOL PHOSPHATASE SIW14"/>
    <property type="match status" value="1"/>
</dbReference>
<comment type="catalytic activity">
    <reaction evidence="8">
        <text>1,5-bis(diphospho)-1D-myo-inositol 2,3,4,6-tetrakisphosphate + H2O = 1-diphospho-1D-myo-inositol 2,3,4,5,6-pentakisphosphate + phosphate + 2 H(+)</text>
        <dbReference type="Rhea" id="RHEA:79699"/>
        <dbReference type="ChEBI" id="CHEBI:15377"/>
        <dbReference type="ChEBI" id="CHEBI:15378"/>
        <dbReference type="ChEBI" id="CHEBI:43474"/>
        <dbReference type="ChEBI" id="CHEBI:74946"/>
        <dbReference type="ChEBI" id="CHEBI:77983"/>
        <dbReference type="EC" id="3.6.1.52"/>
    </reaction>
    <physiologicalReaction direction="left-to-right" evidence="8">
        <dbReference type="Rhea" id="RHEA:79700"/>
    </physiologicalReaction>
</comment>
<feature type="domain" description="Tyrosine specific protein phosphatases" evidence="12">
    <location>
        <begin position="119"/>
        <end position="159"/>
    </location>
</feature>
<comment type="catalytic activity">
    <reaction evidence="9">
        <text>6-diphospho-1D-myo-inositol pentakisphosphate + H2O = 1D-myo-inositol hexakisphosphate + phosphate + H(+)</text>
        <dbReference type="Rhea" id="RHEA:79703"/>
        <dbReference type="ChEBI" id="CHEBI:15377"/>
        <dbReference type="ChEBI" id="CHEBI:15378"/>
        <dbReference type="ChEBI" id="CHEBI:43474"/>
        <dbReference type="ChEBI" id="CHEBI:58130"/>
        <dbReference type="ChEBI" id="CHEBI:230534"/>
        <dbReference type="EC" id="3.6.1.52"/>
    </reaction>
    <physiologicalReaction direction="left-to-right" evidence="9">
        <dbReference type="Rhea" id="RHEA:79704"/>
    </physiologicalReaction>
</comment>
<proteinExistence type="inferred from homology"/>
<dbReference type="Pfam" id="PF03162">
    <property type="entry name" value="Y_phosphatase2"/>
    <property type="match status" value="1"/>
</dbReference>
<evidence type="ECO:0000259" key="11">
    <source>
        <dbReference type="PROSITE" id="PS50054"/>
    </source>
</evidence>